<dbReference type="Proteomes" id="UP001473302">
    <property type="component" value="Unassembled WGS sequence"/>
</dbReference>
<sequence length="220" mass="25231">MLSRTVPITSVSPKRFVLDEANNVVLISSQGPTLKDYLPNNFNTDQPGQCLPPAPDRDFMNSDSFNKQLKSLFDTNHLQLIQSTYFGPRGPTQSTIQKSSVHRALVDCIPPKDNQRQSLDVYNLQKQLSISEYGKDFSKKDKQNVVKKFEITKEHYKCFEKTEGIELDEQVRYSEDLLFSGTDNGLVTLTETAKLDIEQVKFHLKLFNKYSMLDDIKDKK</sequence>
<evidence type="ECO:0000313" key="1">
    <source>
        <dbReference type="EMBL" id="GAA5809510.1"/>
    </source>
</evidence>
<accession>A0ABP9YRQ2</accession>
<dbReference type="EMBL" id="BAABUK010000005">
    <property type="protein sequence ID" value="GAA5809510.1"/>
    <property type="molecule type" value="Genomic_DNA"/>
</dbReference>
<keyword evidence="2" id="KW-1185">Reference proteome</keyword>
<organism evidence="1 2">
    <name type="scientific">Mucor flavus</name>
    <dbReference type="NCBI Taxonomy" id="439312"/>
    <lineage>
        <taxon>Eukaryota</taxon>
        <taxon>Fungi</taxon>
        <taxon>Fungi incertae sedis</taxon>
        <taxon>Mucoromycota</taxon>
        <taxon>Mucoromycotina</taxon>
        <taxon>Mucoromycetes</taxon>
        <taxon>Mucorales</taxon>
        <taxon>Mucorineae</taxon>
        <taxon>Mucoraceae</taxon>
        <taxon>Mucor</taxon>
    </lineage>
</organism>
<comment type="caution">
    <text evidence="1">The sequence shown here is derived from an EMBL/GenBank/DDBJ whole genome shotgun (WGS) entry which is preliminary data.</text>
</comment>
<evidence type="ECO:0000313" key="2">
    <source>
        <dbReference type="Proteomes" id="UP001473302"/>
    </source>
</evidence>
<name>A0ABP9YRQ2_9FUNG</name>
<reference evidence="1 2" key="1">
    <citation type="submission" date="2024-04" db="EMBL/GenBank/DDBJ databases">
        <title>genome sequences of Mucor flavus KT1a and Helicostylum pulchrum KT1b strains isolated from the surface of a dry-aged beef.</title>
        <authorList>
            <person name="Toyotome T."/>
            <person name="Hosono M."/>
            <person name="Torimaru M."/>
            <person name="Fukuda K."/>
            <person name="Mikami N."/>
        </authorList>
    </citation>
    <scope>NUCLEOTIDE SEQUENCE [LARGE SCALE GENOMIC DNA]</scope>
    <source>
        <strain evidence="1 2">KT1a</strain>
    </source>
</reference>
<protein>
    <submittedName>
        <fullName evidence="1">Uncharacterized protein</fullName>
    </submittedName>
</protein>
<proteinExistence type="predicted"/>
<gene>
    <name evidence="1" type="ORF">MFLAVUS_002919</name>
</gene>